<dbReference type="PANTHER" id="PTHR30055">
    <property type="entry name" value="HTH-TYPE TRANSCRIPTIONAL REGULATOR RUTR"/>
    <property type="match status" value="1"/>
</dbReference>
<keyword evidence="1" id="KW-0805">Transcription regulation</keyword>
<evidence type="ECO:0000313" key="6">
    <source>
        <dbReference type="EMBL" id="RSM82538.1"/>
    </source>
</evidence>
<dbReference type="GO" id="GO:0003700">
    <property type="term" value="F:DNA-binding transcription factor activity"/>
    <property type="evidence" value="ECO:0007669"/>
    <property type="project" value="TreeGrafter"/>
</dbReference>
<accession>A0A428Z675</accession>
<dbReference type="Pfam" id="PF00440">
    <property type="entry name" value="TetR_N"/>
    <property type="match status" value="1"/>
</dbReference>
<evidence type="ECO:0000313" key="7">
    <source>
        <dbReference type="Proteomes" id="UP000287547"/>
    </source>
</evidence>
<dbReference type="EMBL" id="QHKI01000022">
    <property type="protein sequence ID" value="RSM82538.1"/>
    <property type="molecule type" value="Genomic_DNA"/>
</dbReference>
<evidence type="ECO:0000256" key="3">
    <source>
        <dbReference type="ARBA" id="ARBA00023163"/>
    </source>
</evidence>
<dbReference type="OrthoDB" id="3474596at2"/>
<evidence type="ECO:0000256" key="4">
    <source>
        <dbReference type="PROSITE-ProRule" id="PRU00335"/>
    </source>
</evidence>
<keyword evidence="3" id="KW-0804">Transcription</keyword>
<comment type="caution">
    <text evidence="6">The sequence shown here is derived from an EMBL/GenBank/DDBJ whole genome shotgun (WGS) entry which is preliminary data.</text>
</comment>
<name>A0A428Z675_KIBAR</name>
<evidence type="ECO:0000259" key="5">
    <source>
        <dbReference type="PROSITE" id="PS50977"/>
    </source>
</evidence>
<evidence type="ECO:0000256" key="1">
    <source>
        <dbReference type="ARBA" id="ARBA00023015"/>
    </source>
</evidence>
<feature type="domain" description="HTH tetR-type" evidence="5">
    <location>
        <begin position="2"/>
        <end position="62"/>
    </location>
</feature>
<dbReference type="InterPro" id="IPR009057">
    <property type="entry name" value="Homeodomain-like_sf"/>
</dbReference>
<organism evidence="6 7">
    <name type="scientific">Kibdelosporangium aridum</name>
    <dbReference type="NCBI Taxonomy" id="2030"/>
    <lineage>
        <taxon>Bacteria</taxon>
        <taxon>Bacillati</taxon>
        <taxon>Actinomycetota</taxon>
        <taxon>Actinomycetes</taxon>
        <taxon>Pseudonocardiales</taxon>
        <taxon>Pseudonocardiaceae</taxon>
        <taxon>Kibdelosporangium</taxon>
    </lineage>
</organism>
<dbReference type="Gene3D" id="1.10.357.10">
    <property type="entry name" value="Tetracycline Repressor, domain 2"/>
    <property type="match status" value="1"/>
</dbReference>
<protein>
    <submittedName>
        <fullName evidence="6">TetR/AcrR family transcriptional regulator</fullName>
    </submittedName>
</protein>
<feature type="DNA-binding region" description="H-T-H motif" evidence="4">
    <location>
        <begin position="25"/>
        <end position="44"/>
    </location>
</feature>
<dbReference type="Proteomes" id="UP000287547">
    <property type="component" value="Unassembled WGS sequence"/>
</dbReference>
<dbReference type="InterPro" id="IPR050109">
    <property type="entry name" value="HTH-type_TetR-like_transc_reg"/>
</dbReference>
<reference evidence="6 7" key="1">
    <citation type="submission" date="2018-05" db="EMBL/GenBank/DDBJ databases">
        <title>Evolution of GPA BGCs.</title>
        <authorList>
            <person name="Waglechner N."/>
            <person name="Wright G.D."/>
        </authorList>
    </citation>
    <scope>NUCLEOTIDE SEQUENCE [LARGE SCALE GENOMIC DNA]</scope>
    <source>
        <strain evidence="6 7">A82846</strain>
    </source>
</reference>
<dbReference type="SUPFAM" id="SSF46689">
    <property type="entry name" value="Homeodomain-like"/>
    <property type="match status" value="1"/>
</dbReference>
<keyword evidence="2 4" id="KW-0238">DNA-binding</keyword>
<dbReference type="AlphaFoldDB" id="A0A428Z675"/>
<proteinExistence type="predicted"/>
<gene>
    <name evidence="6" type="ORF">DMH04_25420</name>
</gene>
<dbReference type="PANTHER" id="PTHR30055:SF234">
    <property type="entry name" value="HTH-TYPE TRANSCRIPTIONAL REGULATOR BETI"/>
    <property type="match status" value="1"/>
</dbReference>
<dbReference type="RefSeq" id="WP_037254004.1">
    <property type="nucleotide sequence ID" value="NZ_QHKI01000022.1"/>
</dbReference>
<dbReference type="GO" id="GO:0000976">
    <property type="term" value="F:transcription cis-regulatory region binding"/>
    <property type="evidence" value="ECO:0007669"/>
    <property type="project" value="TreeGrafter"/>
</dbReference>
<dbReference type="InterPro" id="IPR001647">
    <property type="entry name" value="HTH_TetR"/>
</dbReference>
<dbReference type="PROSITE" id="PS50977">
    <property type="entry name" value="HTH_TETR_2"/>
    <property type="match status" value="1"/>
</dbReference>
<evidence type="ECO:0000256" key="2">
    <source>
        <dbReference type="ARBA" id="ARBA00023125"/>
    </source>
</evidence>
<sequence length="209" mass="22227">MSDTRRKLIDGAVEAIRTVGISGVSARSIAAAAGVNQALVFYHFGSVHELLGAACMTHTKASVELFQPALDKVTTLKQLLAVGRDMHTRQSQTFNVTILAQLLAGSRTDAGLAETTRAALQLWIDAIEQVLIRVLATSPAKDLVDTKGLASAVSAAFIGLELYEGIDPDGATHALDTLDQLAVLVEVVDDLGPIARRAFRAKVKRVADR</sequence>
<dbReference type="PRINTS" id="PR00455">
    <property type="entry name" value="HTHTETR"/>
</dbReference>